<feature type="domain" description="ABC-2 type transporter transmembrane" evidence="7">
    <location>
        <begin position="21"/>
        <end position="362"/>
    </location>
</feature>
<dbReference type="GO" id="GO:0005886">
    <property type="term" value="C:plasma membrane"/>
    <property type="evidence" value="ECO:0007669"/>
    <property type="project" value="UniProtKB-SubCell"/>
</dbReference>
<name>A0A1E3G3W7_9BACT</name>
<evidence type="ECO:0000256" key="2">
    <source>
        <dbReference type="ARBA" id="ARBA00022475"/>
    </source>
</evidence>
<evidence type="ECO:0000313" key="9">
    <source>
        <dbReference type="Proteomes" id="UP000094570"/>
    </source>
</evidence>
<dbReference type="Pfam" id="PF12698">
    <property type="entry name" value="ABC2_membrane_3"/>
    <property type="match status" value="1"/>
</dbReference>
<keyword evidence="4 6" id="KW-1133">Transmembrane helix</keyword>
<dbReference type="STRING" id="1008305.A4H02_05880"/>
<evidence type="ECO:0000256" key="3">
    <source>
        <dbReference type="ARBA" id="ARBA00022692"/>
    </source>
</evidence>
<protein>
    <recommendedName>
        <fullName evidence="7">ABC-2 type transporter transmembrane domain-containing protein</fullName>
    </recommendedName>
</protein>
<feature type="transmembrane region" description="Helical" evidence="6">
    <location>
        <begin position="221"/>
        <end position="249"/>
    </location>
</feature>
<proteinExistence type="predicted"/>
<dbReference type="Gene3D" id="3.40.1710.10">
    <property type="entry name" value="abc type-2 transporter like domain"/>
    <property type="match status" value="1"/>
</dbReference>
<dbReference type="InterPro" id="IPR051449">
    <property type="entry name" value="ABC-2_transporter_component"/>
</dbReference>
<feature type="transmembrane region" description="Helical" evidence="6">
    <location>
        <begin position="21"/>
        <end position="40"/>
    </location>
</feature>
<feature type="transmembrane region" description="Helical" evidence="6">
    <location>
        <begin position="282"/>
        <end position="302"/>
    </location>
</feature>
<feature type="transmembrane region" description="Helical" evidence="6">
    <location>
        <begin position="255"/>
        <end position="275"/>
    </location>
</feature>
<evidence type="ECO:0000256" key="4">
    <source>
        <dbReference type="ARBA" id="ARBA00022989"/>
    </source>
</evidence>
<dbReference type="AlphaFoldDB" id="A0A1E3G3W7"/>
<comment type="subcellular location">
    <subcellularLocation>
        <location evidence="1">Cell membrane</location>
        <topology evidence="1">Multi-pass membrane protein</topology>
    </subcellularLocation>
</comment>
<dbReference type="EMBL" id="LWAF01000007">
    <property type="protein sequence ID" value="ODN30378.1"/>
    <property type="molecule type" value="Genomic_DNA"/>
</dbReference>
<accession>A0A1E3G3W7</accession>
<dbReference type="InterPro" id="IPR013525">
    <property type="entry name" value="ABC2_TM"/>
</dbReference>
<comment type="caution">
    <text evidence="8">The sequence shown here is derived from an EMBL/GenBank/DDBJ whole genome shotgun (WGS) entry which is preliminary data.</text>
</comment>
<feature type="transmembrane region" description="Helical" evidence="6">
    <location>
        <begin position="177"/>
        <end position="200"/>
    </location>
</feature>
<dbReference type="PANTHER" id="PTHR30294:SF29">
    <property type="entry name" value="MULTIDRUG ABC TRANSPORTER PERMEASE YBHS-RELATED"/>
    <property type="match status" value="1"/>
</dbReference>
<evidence type="ECO:0000256" key="1">
    <source>
        <dbReference type="ARBA" id="ARBA00004651"/>
    </source>
</evidence>
<dbReference type="PANTHER" id="PTHR30294">
    <property type="entry name" value="MEMBRANE COMPONENT OF ABC TRANSPORTER YHHJ-RELATED"/>
    <property type="match status" value="1"/>
</dbReference>
<dbReference type="Proteomes" id="UP000094570">
    <property type="component" value="Unassembled WGS sequence"/>
</dbReference>
<keyword evidence="3 6" id="KW-0812">Transmembrane</keyword>
<evidence type="ECO:0000256" key="5">
    <source>
        <dbReference type="ARBA" id="ARBA00023136"/>
    </source>
</evidence>
<evidence type="ECO:0000259" key="7">
    <source>
        <dbReference type="Pfam" id="PF12698"/>
    </source>
</evidence>
<dbReference type="RefSeq" id="WP_069293246.1">
    <property type="nucleotide sequence ID" value="NZ_CP140110.1"/>
</dbReference>
<feature type="transmembrane region" description="Helical" evidence="6">
    <location>
        <begin position="60"/>
        <end position="80"/>
    </location>
</feature>
<reference evidence="9" key="1">
    <citation type="submission" date="2016-04" db="EMBL/GenBank/DDBJ databases">
        <title>The genome sequence project of a novel Fervidobacterium isolate from a hot spring in Thailand.</title>
        <authorList>
            <person name="Gonzalez J.M."/>
            <person name="Cuecas A."/>
            <person name="Kanoksilapatham W."/>
        </authorList>
    </citation>
    <scope>NUCLEOTIDE SEQUENCE [LARGE SCALE GENOMIC DNA]</scope>
    <source>
        <strain evidence="9">FC2004</strain>
    </source>
</reference>
<dbReference type="OrthoDB" id="36814at2"/>
<feature type="transmembrane region" description="Helical" evidence="6">
    <location>
        <begin position="348"/>
        <end position="367"/>
    </location>
</feature>
<evidence type="ECO:0000256" key="6">
    <source>
        <dbReference type="SAM" id="Phobius"/>
    </source>
</evidence>
<keyword evidence="5 6" id="KW-0472">Membrane</keyword>
<dbReference type="GO" id="GO:0140359">
    <property type="term" value="F:ABC-type transporter activity"/>
    <property type="evidence" value="ECO:0007669"/>
    <property type="project" value="InterPro"/>
</dbReference>
<gene>
    <name evidence="8" type="ORF">A4H02_05880</name>
</gene>
<sequence length="376" mass="41331">MVVFLKLLKLEFRRFFRRPSTYLAITIMPLVLLTLGGLFFKSLGAQNLRIGVYSKDKSALSKFTVGVVMSLFQGGTVSYVGKDYEEKLMSGEYHAVIIIPEDFTSSLFSAKRTKLYYVPSPVDTHLSAAAFLVFKKLFDDLGGGPFFNPQVLRQMYVSKSVPAPELVTEKGLDFSHVFAPALIFLTIMFTGLVIGSGVIVRDREENLATHYAFANLSPLKVVLLKLLPTFVLATVVGLASFGLFVASGLKIKTSVIALLVLNSAIFYSTLGLLISTFSKSSLTAYLIGSTLSFLFLLSSGALTPISSLPLALRKTVKLMPTTTAVYLTRVMQFFGEYGVSDLLKVNSAFTWTLSIAMVLLIILRLRLEQAPSKTMR</sequence>
<organism evidence="8 9">
    <name type="scientific">Fervidobacterium thailandense</name>
    <dbReference type="NCBI Taxonomy" id="1008305"/>
    <lineage>
        <taxon>Bacteria</taxon>
        <taxon>Thermotogati</taxon>
        <taxon>Thermotogota</taxon>
        <taxon>Thermotogae</taxon>
        <taxon>Thermotogales</taxon>
        <taxon>Fervidobacteriaceae</taxon>
        <taxon>Fervidobacterium</taxon>
    </lineage>
</organism>
<evidence type="ECO:0000313" key="8">
    <source>
        <dbReference type="EMBL" id="ODN30378.1"/>
    </source>
</evidence>
<keyword evidence="9" id="KW-1185">Reference proteome</keyword>
<keyword evidence="2" id="KW-1003">Cell membrane</keyword>